<evidence type="ECO:0000313" key="2">
    <source>
        <dbReference type="Proteomes" id="UP000191987"/>
    </source>
</evidence>
<protein>
    <submittedName>
        <fullName evidence="1">Uncharacterized protein</fullName>
    </submittedName>
</protein>
<gene>
    <name evidence="1" type="ORF">AGR7C_Cc10136</name>
</gene>
<organism evidence="1 2">
    <name type="scientific">Agrobacterium deltaense Zutra 3/1</name>
    <dbReference type="NCBI Taxonomy" id="1183427"/>
    <lineage>
        <taxon>Bacteria</taxon>
        <taxon>Pseudomonadati</taxon>
        <taxon>Pseudomonadota</taxon>
        <taxon>Alphaproteobacteria</taxon>
        <taxon>Hyphomicrobiales</taxon>
        <taxon>Rhizobiaceae</taxon>
        <taxon>Rhizobium/Agrobacterium group</taxon>
        <taxon>Agrobacterium</taxon>
    </lineage>
</organism>
<sequence length="24" mass="2925">MMFQVVIENDMHVLRFYCREPLGP</sequence>
<dbReference type="AlphaFoldDB" id="A0A1S7NT57"/>
<reference evidence="1 2" key="1">
    <citation type="submission" date="2016-01" db="EMBL/GenBank/DDBJ databases">
        <authorList>
            <person name="Oliw E.H."/>
        </authorList>
    </citation>
    <scope>NUCLEOTIDE SEQUENCE [LARGE SCALE GENOMIC DNA]</scope>
    <source>
        <strain evidence="1 2">Zutra 3-1</strain>
    </source>
</reference>
<evidence type="ECO:0000313" key="1">
    <source>
        <dbReference type="EMBL" id="CUX11310.1"/>
    </source>
</evidence>
<dbReference type="Proteomes" id="UP000191987">
    <property type="component" value="Unassembled WGS sequence"/>
</dbReference>
<dbReference type="EMBL" id="FBWG01000001">
    <property type="protein sequence ID" value="CUX11310.1"/>
    <property type="molecule type" value="Genomic_DNA"/>
</dbReference>
<proteinExistence type="predicted"/>
<accession>A0A1S7NT57</accession>
<name>A0A1S7NT57_9HYPH</name>